<feature type="compositionally biased region" description="Low complexity" evidence="1">
    <location>
        <begin position="82"/>
        <end position="94"/>
    </location>
</feature>
<name>A0A3G8YFP1_9DEIO</name>
<feature type="region of interest" description="Disordered" evidence="1">
    <location>
        <begin position="49"/>
        <end position="111"/>
    </location>
</feature>
<dbReference type="Gene3D" id="1.25.40.10">
    <property type="entry name" value="Tetratricopeptide repeat domain"/>
    <property type="match status" value="1"/>
</dbReference>
<dbReference type="AlphaFoldDB" id="A0A3G8YFP1"/>
<dbReference type="Proteomes" id="UP000276417">
    <property type="component" value="Chromosome 1"/>
</dbReference>
<keyword evidence="2" id="KW-0732">Signal</keyword>
<evidence type="ECO:0000313" key="3">
    <source>
        <dbReference type="EMBL" id="AZI42997.1"/>
    </source>
</evidence>
<reference evidence="3 4" key="1">
    <citation type="submission" date="2018-11" db="EMBL/GenBank/DDBJ databases">
        <title>Deinococcus shelandsis sp. nov., isolated from South Shetland Islands soil of Antarctica.</title>
        <authorList>
            <person name="Tian J."/>
        </authorList>
    </citation>
    <scope>NUCLEOTIDE SEQUENCE [LARGE SCALE GENOMIC DNA]</scope>
    <source>
        <strain evidence="3 4">S14-83T</strain>
    </source>
</reference>
<organism evidence="3 4">
    <name type="scientific">Deinococcus psychrotolerans</name>
    <dbReference type="NCBI Taxonomy" id="2489213"/>
    <lineage>
        <taxon>Bacteria</taxon>
        <taxon>Thermotogati</taxon>
        <taxon>Deinococcota</taxon>
        <taxon>Deinococci</taxon>
        <taxon>Deinococcales</taxon>
        <taxon>Deinococcaceae</taxon>
        <taxon>Deinococcus</taxon>
    </lineage>
</organism>
<dbReference type="InterPro" id="IPR011990">
    <property type="entry name" value="TPR-like_helical_dom_sf"/>
</dbReference>
<evidence type="ECO:0000256" key="1">
    <source>
        <dbReference type="SAM" id="MobiDB-lite"/>
    </source>
</evidence>
<accession>A0A3G8YFP1</accession>
<evidence type="ECO:0000313" key="4">
    <source>
        <dbReference type="Proteomes" id="UP000276417"/>
    </source>
</evidence>
<sequence>MSGRNFKRVSLAALTLLTAWLPAQAQQAGAMPPPEIVQLIEKLSKGQELTPAEEKKLDDWSAAQSKSAVSGESGGASGSGSSGAASLSAATGSAEGQGVNPCPTAPSHAPVADTPSASAYAALVKSVQAGLSAKLDPAQLTALNQNLATQAQPQDASNVGLFLLAQNMGRAGAYAISKSALNSPSDATYANNLGVALRGLRDFPSAEQALLYAAFLNTGTAAQKSDVQVNLGWLALDQQRVDAAQNYFNVGLRQNPKAAQAMAGLGLIALCQGHPKQALPLFQGSLQNGFTDFAEAGLNTAEGVLGRSAKGQQILAKTPPLFPDVKGVEAGDEAYWKLPPFDPSAISDVLPESKQPLLTYTADLLDLLKQAQARATQAALKDTHTLDRAPTKARFVLGDLATITNARLDGPQTALNQAQADASADLNRIVDAAQSFTCAAVTTRREQALAVHTRFFPVYAAAIHQMDAVLGDMWALGSPWIAGMKDGSDQAAANLQRVTVVDSALVEAAQELSLYQVWLTAALQPDFVRDSDGRSCPLKSAEVLHPVKLGKLKTFPDKACNLPSESMPMILASYQADCTGIHLAFGEGARLKLDYTFGKDWASDSLTISGGLGFAESENFAGSGKSTLGVGVNDEVVSFVTLTGIGQLVPAFDDAGSAAGAQNLASTAEAGAQAFADNPAKYIADYGTAGTAKAGVSGGEVAKIELTVSEKLSAVTGFSSAVTNSSGLGPNTNFKDVE</sequence>
<evidence type="ECO:0000256" key="2">
    <source>
        <dbReference type="SAM" id="SignalP"/>
    </source>
</evidence>
<dbReference type="EMBL" id="CP034183">
    <property type="protein sequence ID" value="AZI42997.1"/>
    <property type="molecule type" value="Genomic_DNA"/>
</dbReference>
<dbReference type="OrthoDB" id="9815059at2"/>
<protein>
    <submittedName>
        <fullName evidence="3">Uncharacterized protein</fullName>
    </submittedName>
</protein>
<dbReference type="SUPFAM" id="SSF81901">
    <property type="entry name" value="HCP-like"/>
    <property type="match status" value="1"/>
</dbReference>
<gene>
    <name evidence="3" type="ORF">EHF33_09800</name>
</gene>
<feature type="signal peptide" evidence="2">
    <location>
        <begin position="1"/>
        <end position="25"/>
    </location>
</feature>
<keyword evidence="4" id="KW-1185">Reference proteome</keyword>
<dbReference type="KEGG" id="dph:EHF33_09800"/>
<proteinExistence type="predicted"/>
<feature type="chain" id="PRO_5018135683" evidence="2">
    <location>
        <begin position="26"/>
        <end position="738"/>
    </location>
</feature>
<dbReference type="RefSeq" id="WP_124870671.1">
    <property type="nucleotide sequence ID" value="NZ_CP034183.1"/>
</dbReference>
<feature type="compositionally biased region" description="Gly residues" evidence="1">
    <location>
        <begin position="72"/>
        <end position="81"/>
    </location>
</feature>